<dbReference type="Gene3D" id="1.10.530.10">
    <property type="match status" value="1"/>
</dbReference>
<dbReference type="Pfam" id="PF13406">
    <property type="entry name" value="SLT_2"/>
    <property type="match status" value="1"/>
</dbReference>
<dbReference type="PANTHER" id="PTHR30163:SF8">
    <property type="entry name" value="LYTIC MUREIN TRANSGLYCOSYLASE"/>
    <property type="match status" value="1"/>
</dbReference>
<accession>A0ABP9BEI3</accession>
<keyword evidence="2" id="KW-0732">Signal</keyword>
<gene>
    <name evidence="4" type="ORF">GCM10023352_11720</name>
</gene>
<sequence>MKRTILERLTLGAFALMVLSACANDQQSSKGADALPSHLPSAPLQVLPPSTGSADQAEAEVRGQSDQLSATELAERPTTDAVDNSWLDSTAIATDIPRRVLAAYAGASLRVTQTYPQCQLGWNTIAGLGAVETLHGTYQGANTDESGLVRPKIYGPALDGSPGFMAIEDTDDGALDGDKEWDRAVGPLQFIPSTWDYIGQDGNGDGVKDPHHIDDAALAAAVYLCQGQRDVTTDEGWQRGILSYNRSIAYTHHVATYTEEYRQATLSGPEAAE</sequence>
<evidence type="ECO:0000256" key="1">
    <source>
        <dbReference type="SAM" id="MobiDB-lite"/>
    </source>
</evidence>
<keyword evidence="5" id="KW-1185">Reference proteome</keyword>
<protein>
    <recommendedName>
        <fullName evidence="3">Transglycosylase SLT domain-containing protein</fullName>
    </recommendedName>
</protein>
<evidence type="ECO:0000259" key="3">
    <source>
        <dbReference type="Pfam" id="PF13406"/>
    </source>
</evidence>
<comment type="caution">
    <text evidence="4">The sequence shown here is derived from an EMBL/GenBank/DDBJ whole genome shotgun (WGS) entry which is preliminary data.</text>
</comment>
<dbReference type="InterPro" id="IPR023346">
    <property type="entry name" value="Lysozyme-like_dom_sf"/>
</dbReference>
<reference evidence="5" key="1">
    <citation type="journal article" date="2019" name="Int. J. Syst. Evol. Microbiol.">
        <title>The Global Catalogue of Microorganisms (GCM) 10K type strain sequencing project: providing services to taxonomists for standard genome sequencing and annotation.</title>
        <authorList>
            <consortium name="The Broad Institute Genomics Platform"/>
            <consortium name="The Broad Institute Genome Sequencing Center for Infectious Disease"/>
            <person name="Wu L."/>
            <person name="Ma J."/>
        </authorList>
    </citation>
    <scope>NUCLEOTIDE SEQUENCE [LARGE SCALE GENOMIC DNA]</scope>
    <source>
        <strain evidence="5">JCM 18541</strain>
    </source>
</reference>
<evidence type="ECO:0000313" key="5">
    <source>
        <dbReference type="Proteomes" id="UP001500187"/>
    </source>
</evidence>
<dbReference type="EMBL" id="BAABKP010000001">
    <property type="protein sequence ID" value="GAA4794497.1"/>
    <property type="molecule type" value="Genomic_DNA"/>
</dbReference>
<feature type="region of interest" description="Disordered" evidence="1">
    <location>
        <begin position="62"/>
        <end position="81"/>
    </location>
</feature>
<name>A0ABP9BEI3_9MICC</name>
<dbReference type="InterPro" id="IPR031304">
    <property type="entry name" value="SLT_2"/>
</dbReference>
<dbReference type="InterPro" id="IPR043426">
    <property type="entry name" value="MltB-like"/>
</dbReference>
<feature type="region of interest" description="Disordered" evidence="1">
    <location>
        <begin position="29"/>
        <end position="55"/>
    </location>
</feature>
<evidence type="ECO:0000313" key="4">
    <source>
        <dbReference type="EMBL" id="GAA4794497.1"/>
    </source>
</evidence>
<dbReference type="Proteomes" id="UP001500187">
    <property type="component" value="Unassembled WGS sequence"/>
</dbReference>
<proteinExistence type="predicted"/>
<dbReference type="PROSITE" id="PS51257">
    <property type="entry name" value="PROKAR_LIPOPROTEIN"/>
    <property type="match status" value="1"/>
</dbReference>
<feature type="domain" description="Transglycosylase SLT" evidence="3">
    <location>
        <begin position="181"/>
        <end position="238"/>
    </location>
</feature>
<dbReference type="SUPFAM" id="SSF53955">
    <property type="entry name" value="Lysozyme-like"/>
    <property type="match status" value="1"/>
</dbReference>
<feature type="signal peptide" evidence="2">
    <location>
        <begin position="1"/>
        <end position="23"/>
    </location>
</feature>
<organism evidence="4 5">
    <name type="scientific">Rothia endophytica</name>
    <dbReference type="NCBI Taxonomy" id="1324766"/>
    <lineage>
        <taxon>Bacteria</taxon>
        <taxon>Bacillati</taxon>
        <taxon>Actinomycetota</taxon>
        <taxon>Actinomycetes</taxon>
        <taxon>Micrococcales</taxon>
        <taxon>Micrococcaceae</taxon>
        <taxon>Rothia</taxon>
    </lineage>
</organism>
<dbReference type="PANTHER" id="PTHR30163">
    <property type="entry name" value="MEMBRANE-BOUND LYTIC MUREIN TRANSGLYCOSYLASE B"/>
    <property type="match status" value="1"/>
</dbReference>
<feature type="chain" id="PRO_5045911044" description="Transglycosylase SLT domain-containing protein" evidence="2">
    <location>
        <begin position="24"/>
        <end position="273"/>
    </location>
</feature>
<evidence type="ECO:0000256" key="2">
    <source>
        <dbReference type="SAM" id="SignalP"/>
    </source>
</evidence>